<evidence type="ECO:0000313" key="10">
    <source>
        <dbReference type="Proteomes" id="UP001081071"/>
    </source>
</evidence>
<dbReference type="InterPro" id="IPR036250">
    <property type="entry name" value="AcylCo_DH-like_C"/>
</dbReference>
<dbReference type="PIRSF" id="PIRSF016578">
    <property type="entry name" value="HsaA"/>
    <property type="match status" value="1"/>
</dbReference>
<dbReference type="Gene3D" id="1.10.540.10">
    <property type="entry name" value="Acyl-CoA dehydrogenase/oxidase, N-terminal domain"/>
    <property type="match status" value="1"/>
</dbReference>
<reference evidence="9" key="1">
    <citation type="submission" date="2022-12" db="EMBL/GenBank/DDBJ databases">
        <authorList>
            <person name="Krivoruchko A.V."/>
            <person name="Elkin A."/>
        </authorList>
    </citation>
    <scope>NUCLEOTIDE SEQUENCE</scope>
    <source>
        <strain evidence="9">IEGM 1391</strain>
    </source>
</reference>
<dbReference type="InterPro" id="IPR006091">
    <property type="entry name" value="Acyl-CoA_Oxase/DH_mid-dom"/>
</dbReference>
<dbReference type="EMBL" id="JAPWIJ010000005">
    <property type="protein sequence ID" value="MCZ4519484.1"/>
    <property type="molecule type" value="Genomic_DNA"/>
</dbReference>
<evidence type="ECO:0000259" key="7">
    <source>
        <dbReference type="Pfam" id="PF02770"/>
    </source>
</evidence>
<keyword evidence="3 5" id="KW-0285">Flavoprotein</keyword>
<evidence type="ECO:0000256" key="3">
    <source>
        <dbReference type="ARBA" id="ARBA00022630"/>
    </source>
</evidence>
<name>A0ABT4MFK2_9NOCA</name>
<dbReference type="Pfam" id="PF02771">
    <property type="entry name" value="Acyl-CoA_dh_N"/>
    <property type="match status" value="1"/>
</dbReference>
<dbReference type="Gene3D" id="1.20.140.10">
    <property type="entry name" value="Butyryl-CoA Dehydrogenase, subunit A, domain 3"/>
    <property type="match status" value="1"/>
</dbReference>
<proteinExistence type="inferred from homology"/>
<dbReference type="Pfam" id="PF00441">
    <property type="entry name" value="Acyl-CoA_dh_1"/>
    <property type="match status" value="1"/>
</dbReference>
<dbReference type="PANTHER" id="PTHR43884">
    <property type="entry name" value="ACYL-COA DEHYDROGENASE"/>
    <property type="match status" value="1"/>
</dbReference>
<dbReference type="Gene3D" id="2.40.110.10">
    <property type="entry name" value="Butyryl-CoA Dehydrogenase, subunit A, domain 2"/>
    <property type="match status" value="1"/>
</dbReference>
<evidence type="ECO:0000259" key="8">
    <source>
        <dbReference type="Pfam" id="PF02771"/>
    </source>
</evidence>
<feature type="domain" description="Acyl-CoA dehydrogenase/oxidase C-terminal" evidence="6">
    <location>
        <begin position="232"/>
        <end position="380"/>
    </location>
</feature>
<protein>
    <submittedName>
        <fullName evidence="9">Acyl-CoA/acyl-ACP dehydrogenase</fullName>
    </submittedName>
</protein>
<dbReference type="InterPro" id="IPR046373">
    <property type="entry name" value="Acyl-CoA_Oxase/DH_mid-dom_sf"/>
</dbReference>
<dbReference type="InterPro" id="IPR009075">
    <property type="entry name" value="AcylCo_DH/oxidase_C"/>
</dbReference>
<gene>
    <name evidence="9" type="ORF">O4220_13250</name>
</gene>
<dbReference type="SUPFAM" id="SSF47203">
    <property type="entry name" value="Acyl-CoA dehydrogenase C-terminal domain-like"/>
    <property type="match status" value="1"/>
</dbReference>
<feature type="domain" description="Acyl-CoA oxidase/dehydrogenase middle" evidence="7">
    <location>
        <begin position="121"/>
        <end position="204"/>
    </location>
</feature>
<keyword evidence="4 5" id="KW-0274">FAD</keyword>
<evidence type="ECO:0000256" key="4">
    <source>
        <dbReference type="ARBA" id="ARBA00022827"/>
    </source>
</evidence>
<sequence>MNMDKTADLLAAIREAVAGVTAKWDRAYYLEKAANDEAPVELYKAMADSGLFALGIPEDIGGAGGGVTATAAVMEEMSRAGLPPMLYSLTSFARQAILKNGTPDQIEKHVVPSLTADRLFSFAMTEPDAGTNSFAMKTFARRTDDGSYVMNGQKVFISGADQADHMLVVARTTAAVDAKRKSDGISLFVIPSNTPGISLSAMDIEWHAPERQFTVYFDDVTLPADSLIGVEGQGARGMFEALNAERIVISAWTLGLGSLALTRAVDFVKQRAPWGPPIGSYQSVAHPLAHARARLEAARVMTYRAAATYDAGGEAGDHANMAKLLASEAADDAIDAAMQVHGGSAFDRTTDLITLWPMIRILRVAPLNNEMILNYISEHVLGLPRSY</sequence>
<dbReference type="InterPro" id="IPR013786">
    <property type="entry name" value="AcylCoA_DH/ox_N"/>
</dbReference>
<keyword evidence="5" id="KW-0560">Oxidoreductase</keyword>
<accession>A0ABT4MFK2</accession>
<dbReference type="InterPro" id="IPR009100">
    <property type="entry name" value="AcylCoA_DH/oxidase_NM_dom_sf"/>
</dbReference>
<dbReference type="PANTHER" id="PTHR43884:SF12">
    <property type="entry name" value="ISOVALERYL-COA DEHYDROGENASE, MITOCHONDRIAL-RELATED"/>
    <property type="match status" value="1"/>
</dbReference>
<dbReference type="Proteomes" id="UP001081071">
    <property type="component" value="Unassembled WGS sequence"/>
</dbReference>
<evidence type="ECO:0000259" key="6">
    <source>
        <dbReference type="Pfam" id="PF00441"/>
    </source>
</evidence>
<evidence type="ECO:0000256" key="5">
    <source>
        <dbReference type="RuleBase" id="RU362125"/>
    </source>
</evidence>
<dbReference type="Pfam" id="PF02770">
    <property type="entry name" value="Acyl-CoA_dh_M"/>
    <property type="match status" value="1"/>
</dbReference>
<dbReference type="SUPFAM" id="SSF56645">
    <property type="entry name" value="Acyl-CoA dehydrogenase NM domain-like"/>
    <property type="match status" value="1"/>
</dbReference>
<evidence type="ECO:0000256" key="1">
    <source>
        <dbReference type="ARBA" id="ARBA00001974"/>
    </source>
</evidence>
<comment type="caution">
    <text evidence="9">The sequence shown here is derived from an EMBL/GenBank/DDBJ whole genome shotgun (WGS) entry which is preliminary data.</text>
</comment>
<comment type="similarity">
    <text evidence="2 5">Belongs to the acyl-CoA dehydrogenase family.</text>
</comment>
<comment type="cofactor">
    <cofactor evidence="1 5">
        <name>FAD</name>
        <dbReference type="ChEBI" id="CHEBI:57692"/>
    </cofactor>
</comment>
<dbReference type="InterPro" id="IPR037069">
    <property type="entry name" value="AcylCoA_DH/ox_N_sf"/>
</dbReference>
<feature type="domain" description="Acyl-CoA dehydrogenase/oxidase N-terminal" evidence="8">
    <location>
        <begin position="12"/>
        <end position="112"/>
    </location>
</feature>
<evidence type="ECO:0000313" key="9">
    <source>
        <dbReference type="EMBL" id="MCZ4519484.1"/>
    </source>
</evidence>
<evidence type="ECO:0000256" key="2">
    <source>
        <dbReference type="ARBA" id="ARBA00009347"/>
    </source>
</evidence>
<organism evidence="9 10">
    <name type="scientific">Rhodococcus ruber</name>
    <dbReference type="NCBI Taxonomy" id="1830"/>
    <lineage>
        <taxon>Bacteria</taxon>
        <taxon>Bacillati</taxon>
        <taxon>Actinomycetota</taxon>
        <taxon>Actinomycetes</taxon>
        <taxon>Mycobacteriales</taxon>
        <taxon>Nocardiaceae</taxon>
        <taxon>Rhodococcus</taxon>
    </lineage>
</organism>
<dbReference type="CDD" id="cd00567">
    <property type="entry name" value="ACAD"/>
    <property type="match status" value="1"/>
</dbReference>
<dbReference type="RefSeq" id="WP_269604860.1">
    <property type="nucleotide sequence ID" value="NZ_JAPWIJ010000005.1"/>
</dbReference>
<keyword evidence="10" id="KW-1185">Reference proteome</keyword>